<comment type="caution">
    <text evidence="2">The sequence shown here is derived from an EMBL/GenBank/DDBJ whole genome shotgun (WGS) entry which is preliminary data.</text>
</comment>
<evidence type="ECO:0000313" key="2">
    <source>
        <dbReference type="EMBL" id="KAK0711828.1"/>
    </source>
</evidence>
<evidence type="ECO:0000313" key="3">
    <source>
        <dbReference type="Proteomes" id="UP001172102"/>
    </source>
</evidence>
<dbReference type="AlphaFoldDB" id="A0AA40DU09"/>
<protein>
    <submittedName>
        <fullName evidence="2">Uncharacterized protein</fullName>
    </submittedName>
</protein>
<reference evidence="2" key="1">
    <citation type="submission" date="2023-06" db="EMBL/GenBank/DDBJ databases">
        <title>Genome-scale phylogeny and comparative genomics of the fungal order Sordariales.</title>
        <authorList>
            <consortium name="Lawrence Berkeley National Laboratory"/>
            <person name="Hensen N."/>
            <person name="Bonometti L."/>
            <person name="Westerberg I."/>
            <person name="Brannstrom I.O."/>
            <person name="Guillou S."/>
            <person name="Cros-Aarteil S."/>
            <person name="Calhoun S."/>
            <person name="Haridas S."/>
            <person name="Kuo A."/>
            <person name="Mondo S."/>
            <person name="Pangilinan J."/>
            <person name="Riley R."/>
            <person name="Labutti K."/>
            <person name="Andreopoulos B."/>
            <person name="Lipzen A."/>
            <person name="Chen C."/>
            <person name="Yanf M."/>
            <person name="Daum C."/>
            <person name="Ng V."/>
            <person name="Clum A."/>
            <person name="Steindorff A."/>
            <person name="Ohm R."/>
            <person name="Martin F."/>
            <person name="Silar P."/>
            <person name="Natvig D."/>
            <person name="Lalanne C."/>
            <person name="Gautier V."/>
            <person name="Ament-Velasquez S.L."/>
            <person name="Kruys A."/>
            <person name="Hutchinson M.I."/>
            <person name="Powell A.J."/>
            <person name="Barry K."/>
            <person name="Miller A.N."/>
            <person name="Grigoriev I.V."/>
            <person name="Debuchy R."/>
            <person name="Gladieux P."/>
            <person name="Thoren M.H."/>
            <person name="Johannesson H."/>
        </authorList>
    </citation>
    <scope>NUCLEOTIDE SEQUENCE</scope>
    <source>
        <strain evidence="2">SMH4607-1</strain>
    </source>
</reference>
<evidence type="ECO:0000256" key="1">
    <source>
        <dbReference type="SAM" id="Phobius"/>
    </source>
</evidence>
<feature type="transmembrane region" description="Helical" evidence="1">
    <location>
        <begin position="79"/>
        <end position="101"/>
    </location>
</feature>
<keyword evidence="1" id="KW-1133">Transmembrane helix</keyword>
<dbReference type="EMBL" id="JAUKUA010000005">
    <property type="protein sequence ID" value="KAK0711828.1"/>
    <property type="molecule type" value="Genomic_DNA"/>
</dbReference>
<feature type="transmembrane region" description="Helical" evidence="1">
    <location>
        <begin position="155"/>
        <end position="175"/>
    </location>
</feature>
<keyword evidence="1" id="KW-0812">Transmembrane</keyword>
<keyword evidence="3" id="KW-1185">Reference proteome</keyword>
<gene>
    <name evidence="2" type="ORF">B0H67DRAFT_647172</name>
</gene>
<name>A0AA40DU09_9PEZI</name>
<dbReference type="Proteomes" id="UP001172102">
    <property type="component" value="Unassembled WGS sequence"/>
</dbReference>
<feature type="transmembrane region" description="Helical" evidence="1">
    <location>
        <begin position="37"/>
        <end position="59"/>
    </location>
</feature>
<feature type="transmembrane region" description="Helical" evidence="1">
    <location>
        <begin position="122"/>
        <end position="143"/>
    </location>
</feature>
<keyword evidence="1" id="KW-0472">Membrane</keyword>
<accession>A0AA40DU09</accession>
<organism evidence="2 3">
    <name type="scientific">Lasiosphaeris hirsuta</name>
    <dbReference type="NCBI Taxonomy" id="260670"/>
    <lineage>
        <taxon>Eukaryota</taxon>
        <taxon>Fungi</taxon>
        <taxon>Dikarya</taxon>
        <taxon>Ascomycota</taxon>
        <taxon>Pezizomycotina</taxon>
        <taxon>Sordariomycetes</taxon>
        <taxon>Sordariomycetidae</taxon>
        <taxon>Sordariales</taxon>
        <taxon>Lasiosphaeriaceae</taxon>
        <taxon>Lasiosphaeris</taxon>
    </lineage>
</organism>
<proteinExistence type="predicted"/>
<sequence>MFETKYRSSEAGESVEEFLGEELTELDRVSIETLKSWYPTIVVIIGTVGAQMTFAVVLADLPDTASEVFAKDDFRKFVVASWSMFVTLIFSGFAGGLLGMLNEQKLRDGWFKSHRRWLRAAIACNIILITVGFAAFGCMAAAMTAYTNAGVGGFAAWQIGGGYLITILAIFWYIAHLIEYKYNFSNIPAY</sequence>